<evidence type="ECO:0000313" key="2">
    <source>
        <dbReference type="EMBL" id="CAD0194951.1"/>
    </source>
</evidence>
<proteinExistence type="predicted"/>
<gene>
    <name evidence="2" type="ORF">CINC_LOCUS5800</name>
</gene>
<feature type="transmembrane region" description="Helical" evidence="1">
    <location>
        <begin position="48"/>
        <end position="68"/>
    </location>
</feature>
<keyword evidence="3" id="KW-1185">Reference proteome</keyword>
<keyword evidence="1" id="KW-1133">Transmembrane helix</keyword>
<dbReference type="AlphaFoldDB" id="A0A9N8PZB5"/>
<evidence type="ECO:0000313" key="3">
    <source>
        <dbReference type="Proteomes" id="UP001154114"/>
    </source>
</evidence>
<dbReference type="Proteomes" id="UP001154114">
    <property type="component" value="Chromosome 2"/>
</dbReference>
<accession>A0A9N8PZB5</accession>
<sequence length="102" mass="12306">MLRIIYTTSSPSRLRTGIFRKRYSHTTYWRRCSTCYISKMALCVQNDFPCFPTFLFKFFLIFFAIHLMESETFPSTVKIGLCVLELYRQRGKPDLFLYIRIY</sequence>
<evidence type="ECO:0000256" key="1">
    <source>
        <dbReference type="SAM" id="Phobius"/>
    </source>
</evidence>
<reference evidence="2" key="1">
    <citation type="submission" date="2021-12" db="EMBL/GenBank/DDBJ databases">
        <authorList>
            <person name="King R."/>
        </authorList>
    </citation>
    <scope>NUCLEOTIDE SEQUENCE</scope>
</reference>
<name>A0A9N8PZB5_CHRIL</name>
<protein>
    <submittedName>
        <fullName evidence="2">Uncharacterized protein</fullName>
    </submittedName>
</protein>
<keyword evidence="1" id="KW-0472">Membrane</keyword>
<organism evidence="2 3">
    <name type="scientific">Chrysodeixis includens</name>
    <name type="common">Soybean looper</name>
    <name type="synonym">Pseudoplusia includens</name>
    <dbReference type="NCBI Taxonomy" id="689277"/>
    <lineage>
        <taxon>Eukaryota</taxon>
        <taxon>Metazoa</taxon>
        <taxon>Ecdysozoa</taxon>
        <taxon>Arthropoda</taxon>
        <taxon>Hexapoda</taxon>
        <taxon>Insecta</taxon>
        <taxon>Pterygota</taxon>
        <taxon>Neoptera</taxon>
        <taxon>Endopterygota</taxon>
        <taxon>Lepidoptera</taxon>
        <taxon>Glossata</taxon>
        <taxon>Ditrysia</taxon>
        <taxon>Noctuoidea</taxon>
        <taxon>Noctuidae</taxon>
        <taxon>Plusiinae</taxon>
        <taxon>Chrysodeixis</taxon>
    </lineage>
</organism>
<keyword evidence="1" id="KW-0812">Transmembrane</keyword>
<dbReference type="EMBL" id="LR824005">
    <property type="protein sequence ID" value="CAD0194951.1"/>
    <property type="molecule type" value="Genomic_DNA"/>
</dbReference>